<feature type="domain" description="DUF4142" evidence="2">
    <location>
        <begin position="39"/>
        <end position="172"/>
    </location>
</feature>
<evidence type="ECO:0000313" key="4">
    <source>
        <dbReference type="Proteomes" id="UP000196655"/>
    </source>
</evidence>
<organism evidence="3 4">
    <name type="scientific">Inquilinus limosus</name>
    <dbReference type="NCBI Taxonomy" id="171674"/>
    <lineage>
        <taxon>Bacteria</taxon>
        <taxon>Pseudomonadati</taxon>
        <taxon>Pseudomonadota</taxon>
        <taxon>Alphaproteobacteria</taxon>
        <taxon>Rhodospirillales</taxon>
        <taxon>Rhodospirillaceae</taxon>
        <taxon>Inquilinus</taxon>
    </lineage>
</organism>
<reference evidence="4" key="1">
    <citation type="submission" date="2017-05" db="EMBL/GenBank/DDBJ databases">
        <authorList>
            <person name="Macchi M."/>
            <person name="Festa S."/>
            <person name="Coppotelli B.M."/>
            <person name="Morelli I.S."/>
        </authorList>
    </citation>
    <scope>NUCLEOTIDE SEQUENCE [LARGE SCALE GENOMIC DNA]</scope>
    <source>
        <strain evidence="4">I</strain>
    </source>
</reference>
<feature type="signal peptide" evidence="1">
    <location>
        <begin position="1"/>
        <end position="24"/>
    </location>
</feature>
<dbReference type="PANTHER" id="PTHR38593:SF1">
    <property type="entry name" value="BLR2558 PROTEIN"/>
    <property type="match status" value="1"/>
</dbReference>
<dbReference type="Proteomes" id="UP000196655">
    <property type="component" value="Unassembled WGS sequence"/>
</dbReference>
<accession>A0A211Z6C4</accession>
<evidence type="ECO:0000256" key="1">
    <source>
        <dbReference type="SAM" id="SignalP"/>
    </source>
</evidence>
<dbReference type="InterPro" id="IPR012347">
    <property type="entry name" value="Ferritin-like"/>
</dbReference>
<dbReference type="Pfam" id="PF13628">
    <property type="entry name" value="DUF4142"/>
    <property type="match status" value="1"/>
</dbReference>
<dbReference type="AlphaFoldDB" id="A0A211Z6C4"/>
<evidence type="ECO:0000259" key="2">
    <source>
        <dbReference type="Pfam" id="PF13628"/>
    </source>
</evidence>
<dbReference type="OrthoDB" id="9101320at2"/>
<dbReference type="PROSITE" id="PS51257">
    <property type="entry name" value="PROKAR_LIPOPROTEIN"/>
    <property type="match status" value="1"/>
</dbReference>
<evidence type="ECO:0000313" key="3">
    <source>
        <dbReference type="EMBL" id="OWJ60848.1"/>
    </source>
</evidence>
<dbReference type="Gene3D" id="1.20.1260.10">
    <property type="match status" value="1"/>
</dbReference>
<sequence>MRRLLAALSFAALACLATIPTASAQSADAATQPVQIDAATYARQTAISGLFEISAAQVALEKASSDEVRSFARMMLDDHTKASEQLADAAKGQDLSLPVSVDAAHDQLLQALANATEQDFDRLYMRTQVEAHTAALKLQQDYSSFGGNPALKAIATQMVPIVKRHLDQAQSILDRLSRA</sequence>
<keyword evidence="1" id="KW-0732">Signal</keyword>
<dbReference type="EMBL" id="NHON01000108">
    <property type="protein sequence ID" value="OWJ60848.1"/>
    <property type="molecule type" value="Genomic_DNA"/>
</dbReference>
<comment type="caution">
    <text evidence="3">The sequence shown here is derived from an EMBL/GenBank/DDBJ whole genome shotgun (WGS) entry which is preliminary data.</text>
</comment>
<dbReference type="RefSeq" id="WP_088156511.1">
    <property type="nucleotide sequence ID" value="NZ_NHON01000108.1"/>
</dbReference>
<name>A0A211Z6C4_9PROT</name>
<proteinExistence type="predicted"/>
<keyword evidence="4" id="KW-1185">Reference proteome</keyword>
<dbReference type="InterPro" id="IPR025419">
    <property type="entry name" value="DUF4142"/>
</dbReference>
<feature type="chain" id="PRO_5012419769" description="DUF4142 domain-containing protein" evidence="1">
    <location>
        <begin position="25"/>
        <end position="179"/>
    </location>
</feature>
<dbReference type="STRING" id="1122125.GCA_000423185_02593"/>
<gene>
    <name evidence="3" type="ORF">BWR60_31505</name>
</gene>
<protein>
    <recommendedName>
        <fullName evidence="2">DUF4142 domain-containing protein</fullName>
    </recommendedName>
</protein>
<dbReference type="PANTHER" id="PTHR38593">
    <property type="entry name" value="BLR2558 PROTEIN"/>
    <property type="match status" value="1"/>
</dbReference>